<dbReference type="Proteomes" id="UP001586593">
    <property type="component" value="Unassembled WGS sequence"/>
</dbReference>
<keyword evidence="3" id="KW-1185">Reference proteome</keyword>
<reference evidence="2 3" key="1">
    <citation type="journal article" date="2024" name="Commun. Biol.">
        <title>Comparative genomic analysis of thermophilic fungi reveals convergent evolutionary adaptations and gene losses.</title>
        <authorList>
            <person name="Steindorff A.S."/>
            <person name="Aguilar-Pontes M.V."/>
            <person name="Robinson A.J."/>
            <person name="Andreopoulos B."/>
            <person name="LaButti K."/>
            <person name="Kuo A."/>
            <person name="Mondo S."/>
            <person name="Riley R."/>
            <person name="Otillar R."/>
            <person name="Haridas S."/>
            <person name="Lipzen A."/>
            <person name="Grimwood J."/>
            <person name="Schmutz J."/>
            <person name="Clum A."/>
            <person name="Reid I.D."/>
            <person name="Moisan M.C."/>
            <person name="Butler G."/>
            <person name="Nguyen T.T.M."/>
            <person name="Dewar K."/>
            <person name="Conant G."/>
            <person name="Drula E."/>
            <person name="Henrissat B."/>
            <person name="Hansel C."/>
            <person name="Singer S."/>
            <person name="Hutchinson M.I."/>
            <person name="de Vries R.P."/>
            <person name="Natvig D.O."/>
            <person name="Powell A.J."/>
            <person name="Tsang A."/>
            <person name="Grigoriev I.V."/>
        </authorList>
    </citation>
    <scope>NUCLEOTIDE SEQUENCE [LARGE SCALE GENOMIC DNA]</scope>
    <source>
        <strain evidence="2 3">ATCC 24622</strain>
    </source>
</reference>
<sequence>MPVEPPSLTNTPRHIVDVHRVGKKSKGNPIYCYRSPRERGVGRSCTTIQATLHVVVHSSLTTTLTALCFLADNGDAAFHLFPPSYRSPPPCSATESSSSSSSSSSLISILGGPRDDSPLLPAQPHLLLPRCWWWCW</sequence>
<evidence type="ECO:0000313" key="3">
    <source>
        <dbReference type="Proteomes" id="UP001586593"/>
    </source>
</evidence>
<feature type="compositionally biased region" description="Low complexity" evidence="1">
    <location>
        <begin position="96"/>
        <end position="108"/>
    </location>
</feature>
<gene>
    <name evidence="2" type="ORF">VTK73DRAFT_5782</name>
</gene>
<accession>A0ABR3V0R7</accession>
<organism evidence="2 3">
    <name type="scientific">Phialemonium thermophilum</name>
    <dbReference type="NCBI Taxonomy" id="223376"/>
    <lineage>
        <taxon>Eukaryota</taxon>
        <taxon>Fungi</taxon>
        <taxon>Dikarya</taxon>
        <taxon>Ascomycota</taxon>
        <taxon>Pezizomycotina</taxon>
        <taxon>Sordariomycetes</taxon>
        <taxon>Sordariomycetidae</taxon>
        <taxon>Cephalothecales</taxon>
        <taxon>Cephalothecaceae</taxon>
        <taxon>Phialemonium</taxon>
    </lineage>
</organism>
<name>A0ABR3V0R7_9PEZI</name>
<comment type="caution">
    <text evidence="2">The sequence shown here is derived from an EMBL/GenBank/DDBJ whole genome shotgun (WGS) entry which is preliminary data.</text>
</comment>
<feature type="region of interest" description="Disordered" evidence="1">
    <location>
        <begin position="87"/>
        <end position="108"/>
    </location>
</feature>
<protein>
    <submittedName>
        <fullName evidence="2">Uncharacterized protein</fullName>
    </submittedName>
</protein>
<evidence type="ECO:0000256" key="1">
    <source>
        <dbReference type="SAM" id="MobiDB-lite"/>
    </source>
</evidence>
<evidence type="ECO:0000313" key="2">
    <source>
        <dbReference type="EMBL" id="KAL1835314.1"/>
    </source>
</evidence>
<dbReference type="EMBL" id="JAZHXJ010003237">
    <property type="protein sequence ID" value="KAL1835314.1"/>
    <property type="molecule type" value="Genomic_DNA"/>
</dbReference>
<proteinExistence type="predicted"/>